<dbReference type="AlphaFoldDB" id="A0A372IUW2"/>
<keyword evidence="2" id="KW-0547">Nucleotide-binding</keyword>
<dbReference type="SMART" id="SM00382">
    <property type="entry name" value="AAA"/>
    <property type="match status" value="1"/>
</dbReference>
<feature type="domain" description="ABC transporter" evidence="4">
    <location>
        <begin position="13"/>
        <end position="236"/>
    </location>
</feature>
<dbReference type="PANTHER" id="PTHR42711">
    <property type="entry name" value="ABC TRANSPORTER ATP-BINDING PROTEIN"/>
    <property type="match status" value="1"/>
</dbReference>
<organism evidence="5 6">
    <name type="scientific">Paracidobacterium acidisoli</name>
    <dbReference type="NCBI Taxonomy" id="2303751"/>
    <lineage>
        <taxon>Bacteria</taxon>
        <taxon>Pseudomonadati</taxon>
        <taxon>Acidobacteriota</taxon>
        <taxon>Terriglobia</taxon>
        <taxon>Terriglobales</taxon>
        <taxon>Acidobacteriaceae</taxon>
        <taxon>Paracidobacterium</taxon>
    </lineage>
</organism>
<reference evidence="5 6" key="1">
    <citation type="submission" date="2018-08" db="EMBL/GenBank/DDBJ databases">
        <title>Acidipila sp. 4G-K13, an acidobacterium isolated from forest soil.</title>
        <authorList>
            <person name="Gao Z.-H."/>
            <person name="Qiu L.-H."/>
        </authorList>
    </citation>
    <scope>NUCLEOTIDE SEQUENCE [LARGE SCALE GENOMIC DNA]</scope>
    <source>
        <strain evidence="5 6">4G-K13</strain>
    </source>
</reference>
<dbReference type="CDD" id="cd03230">
    <property type="entry name" value="ABC_DR_subfamily_A"/>
    <property type="match status" value="1"/>
</dbReference>
<dbReference type="SUPFAM" id="SSF52540">
    <property type="entry name" value="P-loop containing nucleoside triphosphate hydrolases"/>
    <property type="match status" value="1"/>
</dbReference>
<name>A0A372IUW2_9BACT</name>
<dbReference type="OrthoDB" id="9804819at2"/>
<accession>A0A372IUW2</accession>
<dbReference type="Gene3D" id="3.40.50.300">
    <property type="entry name" value="P-loop containing nucleotide triphosphate hydrolases"/>
    <property type="match status" value="1"/>
</dbReference>
<keyword evidence="1" id="KW-0813">Transport</keyword>
<dbReference type="InterPro" id="IPR003439">
    <property type="entry name" value="ABC_transporter-like_ATP-bd"/>
</dbReference>
<dbReference type="InterPro" id="IPR017871">
    <property type="entry name" value="ABC_transporter-like_CS"/>
</dbReference>
<dbReference type="GO" id="GO:0016887">
    <property type="term" value="F:ATP hydrolysis activity"/>
    <property type="evidence" value="ECO:0007669"/>
    <property type="project" value="InterPro"/>
</dbReference>
<dbReference type="PROSITE" id="PS50893">
    <property type="entry name" value="ABC_TRANSPORTER_2"/>
    <property type="match status" value="1"/>
</dbReference>
<dbReference type="InterPro" id="IPR027417">
    <property type="entry name" value="P-loop_NTPase"/>
</dbReference>
<evidence type="ECO:0000313" key="5">
    <source>
        <dbReference type="EMBL" id="RFU18706.1"/>
    </source>
</evidence>
<keyword evidence="3 5" id="KW-0067">ATP-binding</keyword>
<evidence type="ECO:0000256" key="2">
    <source>
        <dbReference type="ARBA" id="ARBA00022741"/>
    </source>
</evidence>
<protein>
    <submittedName>
        <fullName evidence="5">ABC transporter ATP-binding protein</fullName>
    </submittedName>
</protein>
<keyword evidence="6" id="KW-1185">Reference proteome</keyword>
<dbReference type="GO" id="GO:0005524">
    <property type="term" value="F:ATP binding"/>
    <property type="evidence" value="ECO:0007669"/>
    <property type="project" value="UniProtKB-KW"/>
</dbReference>
<comment type="caution">
    <text evidence="5">The sequence shown here is derived from an EMBL/GenBank/DDBJ whole genome shotgun (WGS) entry which is preliminary data.</text>
</comment>
<dbReference type="Pfam" id="PF00005">
    <property type="entry name" value="ABC_tran"/>
    <property type="match status" value="1"/>
</dbReference>
<evidence type="ECO:0000259" key="4">
    <source>
        <dbReference type="PROSITE" id="PS50893"/>
    </source>
</evidence>
<proteinExistence type="predicted"/>
<dbReference type="InterPro" id="IPR050763">
    <property type="entry name" value="ABC_transporter_ATP-binding"/>
</dbReference>
<dbReference type="InterPro" id="IPR003593">
    <property type="entry name" value="AAA+_ATPase"/>
</dbReference>
<dbReference type="PANTHER" id="PTHR42711:SF17">
    <property type="entry name" value="ABC TRANSPORTER ATP-BINDING PROTEIN"/>
    <property type="match status" value="1"/>
</dbReference>
<dbReference type="EMBL" id="QVQT01000001">
    <property type="protein sequence ID" value="RFU18706.1"/>
    <property type="molecule type" value="Genomic_DNA"/>
</dbReference>
<dbReference type="PROSITE" id="PS00211">
    <property type="entry name" value="ABC_TRANSPORTER_1"/>
    <property type="match status" value="1"/>
</dbReference>
<evidence type="ECO:0000256" key="1">
    <source>
        <dbReference type="ARBA" id="ARBA00022448"/>
    </source>
</evidence>
<evidence type="ECO:0000256" key="3">
    <source>
        <dbReference type="ARBA" id="ARBA00022840"/>
    </source>
</evidence>
<gene>
    <name evidence="5" type="ORF">D0Y96_01800</name>
</gene>
<evidence type="ECO:0000313" key="6">
    <source>
        <dbReference type="Proteomes" id="UP000264702"/>
    </source>
</evidence>
<sequence>MRPSAAPHGTPAARLHAVTKRYGQNTALDGLSLHLYPGEVVALLGPNGAGKTTAVRLLLGLISPTAGSVRVMGRDPRDSDARTRIGAMLQVTRVPEMLRVREHIDLFRSYYPHPLPAAEIVRIAKLEGLEERMFGRLSGGQKQRVLFGLALCGNPDLVFLDEPTVGMDIESRRSLWDEIRALSASGKTVLLTTHYLEEADMLASRIVVVNKGKVICEGTPAQIKHRVSGRRIRCVTQLEPGFLRSLPTVADVQQDREAVVVTAEHPESVVREMLLRDPGLHSLEVSAAALEDAFLALTATDSHQPNAAPQSQPHS</sequence>
<dbReference type="Proteomes" id="UP000264702">
    <property type="component" value="Unassembled WGS sequence"/>
</dbReference>